<dbReference type="AlphaFoldDB" id="A0A6J4JUF5"/>
<organism evidence="1">
    <name type="scientific">uncultured Chloroflexia bacterium</name>
    <dbReference type="NCBI Taxonomy" id="1672391"/>
    <lineage>
        <taxon>Bacteria</taxon>
        <taxon>Bacillati</taxon>
        <taxon>Chloroflexota</taxon>
        <taxon>Chloroflexia</taxon>
        <taxon>environmental samples</taxon>
    </lineage>
</organism>
<proteinExistence type="predicted"/>
<gene>
    <name evidence="1" type="ORF">AVDCRST_MAG93-3655</name>
</gene>
<reference evidence="1" key="1">
    <citation type="submission" date="2020-02" db="EMBL/GenBank/DDBJ databases">
        <authorList>
            <person name="Meier V. D."/>
        </authorList>
    </citation>
    <scope>NUCLEOTIDE SEQUENCE</scope>
    <source>
        <strain evidence="1">AVDCRST_MAG93</strain>
    </source>
</reference>
<dbReference type="EMBL" id="CADCTR010001243">
    <property type="protein sequence ID" value="CAA9287538.1"/>
    <property type="molecule type" value="Genomic_DNA"/>
</dbReference>
<name>A0A6J4JUF5_9CHLR</name>
<feature type="non-terminal residue" evidence="1">
    <location>
        <position position="1"/>
    </location>
</feature>
<protein>
    <submittedName>
        <fullName evidence="1">Uncharacterized protein</fullName>
    </submittedName>
</protein>
<accession>A0A6J4JUF5</accession>
<sequence length="56" mass="6127">DDAGREQNALARHVSQAEEVAPINTYAKLRMKEAGFGSTVVDAYSTTEDNQSPWIS</sequence>
<evidence type="ECO:0000313" key="1">
    <source>
        <dbReference type="EMBL" id="CAA9287538.1"/>
    </source>
</evidence>